<dbReference type="GO" id="GO:0006817">
    <property type="term" value="P:phosphate ion transport"/>
    <property type="evidence" value="ECO:0007669"/>
    <property type="project" value="TreeGrafter"/>
</dbReference>
<dbReference type="Pfam" id="PF03124">
    <property type="entry name" value="EXS"/>
    <property type="match status" value="1"/>
</dbReference>
<evidence type="ECO:0000313" key="10">
    <source>
        <dbReference type="EMBL" id="EJT99046.1"/>
    </source>
</evidence>
<organism evidence="10 11">
    <name type="scientific">Dacryopinax primogenitus (strain DJM 731)</name>
    <name type="common">Brown rot fungus</name>
    <dbReference type="NCBI Taxonomy" id="1858805"/>
    <lineage>
        <taxon>Eukaryota</taxon>
        <taxon>Fungi</taxon>
        <taxon>Dikarya</taxon>
        <taxon>Basidiomycota</taxon>
        <taxon>Agaricomycotina</taxon>
        <taxon>Dacrymycetes</taxon>
        <taxon>Dacrymycetales</taxon>
        <taxon>Dacrymycetaceae</taxon>
        <taxon>Dacryopinax</taxon>
    </lineage>
</organism>
<feature type="compositionally biased region" description="Basic and acidic residues" evidence="6">
    <location>
        <begin position="866"/>
        <end position="886"/>
    </location>
</feature>
<evidence type="ECO:0000256" key="6">
    <source>
        <dbReference type="SAM" id="MobiDB-lite"/>
    </source>
</evidence>
<evidence type="ECO:0000256" key="1">
    <source>
        <dbReference type="ARBA" id="ARBA00004141"/>
    </source>
</evidence>
<dbReference type="InterPro" id="IPR004342">
    <property type="entry name" value="EXS_C"/>
</dbReference>
<comment type="subcellular location">
    <subcellularLocation>
        <location evidence="1">Membrane</location>
        <topology evidence="1">Multi-pass membrane protein</topology>
    </subcellularLocation>
</comment>
<feature type="region of interest" description="Disordered" evidence="6">
    <location>
        <begin position="819"/>
        <end position="886"/>
    </location>
</feature>
<evidence type="ECO:0000259" key="8">
    <source>
        <dbReference type="PROSITE" id="PS51380"/>
    </source>
</evidence>
<feature type="transmembrane region" description="Helical" evidence="7">
    <location>
        <begin position="700"/>
        <end position="720"/>
    </location>
</feature>
<dbReference type="GO" id="GO:0016036">
    <property type="term" value="P:cellular response to phosphate starvation"/>
    <property type="evidence" value="ECO:0007669"/>
    <property type="project" value="TreeGrafter"/>
</dbReference>
<dbReference type="InterPro" id="IPR004331">
    <property type="entry name" value="SPX_dom"/>
</dbReference>
<dbReference type="OrthoDB" id="9970435at2759"/>
<feature type="compositionally biased region" description="Basic and acidic residues" evidence="6">
    <location>
        <begin position="106"/>
        <end position="119"/>
    </location>
</feature>
<dbReference type="AlphaFoldDB" id="M5FZQ6"/>
<feature type="transmembrane region" description="Helical" evidence="7">
    <location>
        <begin position="505"/>
        <end position="527"/>
    </location>
</feature>
<evidence type="ECO:0000256" key="5">
    <source>
        <dbReference type="ARBA" id="ARBA00023136"/>
    </source>
</evidence>
<name>M5FZQ6_DACPD</name>
<dbReference type="PANTHER" id="PTHR10783">
    <property type="entry name" value="XENOTROPIC AND POLYTROPIC RETROVIRUS RECEPTOR 1-RELATED"/>
    <property type="match status" value="1"/>
</dbReference>
<evidence type="ECO:0000259" key="9">
    <source>
        <dbReference type="PROSITE" id="PS51382"/>
    </source>
</evidence>
<feature type="transmembrane region" description="Helical" evidence="7">
    <location>
        <begin position="614"/>
        <end position="636"/>
    </location>
</feature>
<dbReference type="CDD" id="cd14475">
    <property type="entry name" value="SPX_SYG1_like"/>
    <property type="match status" value="1"/>
</dbReference>
<feature type="region of interest" description="Disordered" evidence="6">
    <location>
        <begin position="1"/>
        <end position="65"/>
    </location>
</feature>
<reference evidence="10 11" key="1">
    <citation type="journal article" date="2012" name="Science">
        <title>The Paleozoic origin of enzymatic lignin decomposition reconstructed from 31 fungal genomes.</title>
        <authorList>
            <person name="Floudas D."/>
            <person name="Binder M."/>
            <person name="Riley R."/>
            <person name="Barry K."/>
            <person name="Blanchette R.A."/>
            <person name="Henrissat B."/>
            <person name="Martinez A.T."/>
            <person name="Otillar R."/>
            <person name="Spatafora J.W."/>
            <person name="Yadav J.S."/>
            <person name="Aerts A."/>
            <person name="Benoit I."/>
            <person name="Boyd A."/>
            <person name="Carlson A."/>
            <person name="Copeland A."/>
            <person name="Coutinho P.M."/>
            <person name="de Vries R.P."/>
            <person name="Ferreira P."/>
            <person name="Findley K."/>
            <person name="Foster B."/>
            <person name="Gaskell J."/>
            <person name="Glotzer D."/>
            <person name="Gorecki P."/>
            <person name="Heitman J."/>
            <person name="Hesse C."/>
            <person name="Hori C."/>
            <person name="Igarashi K."/>
            <person name="Jurgens J.A."/>
            <person name="Kallen N."/>
            <person name="Kersten P."/>
            <person name="Kohler A."/>
            <person name="Kuees U."/>
            <person name="Kumar T.K.A."/>
            <person name="Kuo A."/>
            <person name="LaButti K."/>
            <person name="Larrondo L.F."/>
            <person name="Lindquist E."/>
            <person name="Ling A."/>
            <person name="Lombard V."/>
            <person name="Lucas S."/>
            <person name="Lundell T."/>
            <person name="Martin R."/>
            <person name="McLaughlin D.J."/>
            <person name="Morgenstern I."/>
            <person name="Morin E."/>
            <person name="Murat C."/>
            <person name="Nagy L.G."/>
            <person name="Nolan M."/>
            <person name="Ohm R.A."/>
            <person name="Patyshakuliyeva A."/>
            <person name="Rokas A."/>
            <person name="Ruiz-Duenas F.J."/>
            <person name="Sabat G."/>
            <person name="Salamov A."/>
            <person name="Samejima M."/>
            <person name="Schmutz J."/>
            <person name="Slot J.C."/>
            <person name="St John F."/>
            <person name="Stenlid J."/>
            <person name="Sun H."/>
            <person name="Sun S."/>
            <person name="Syed K."/>
            <person name="Tsang A."/>
            <person name="Wiebenga A."/>
            <person name="Young D."/>
            <person name="Pisabarro A."/>
            <person name="Eastwood D.C."/>
            <person name="Martin F."/>
            <person name="Cullen D."/>
            <person name="Grigoriev I.V."/>
            <person name="Hibbett D.S."/>
        </authorList>
    </citation>
    <scope>NUCLEOTIDE SEQUENCE [LARGE SCALE GENOMIC DNA]</scope>
    <source>
        <strain evidence="10 11">DJM-731 SS1</strain>
    </source>
</reference>
<feature type="compositionally biased region" description="Basic and acidic residues" evidence="6">
    <location>
        <begin position="42"/>
        <end position="58"/>
    </location>
</feature>
<gene>
    <name evidence="10" type="ORF">DACRYDRAFT_82957</name>
</gene>
<feature type="domain" description="EXS" evidence="8">
    <location>
        <begin position="617"/>
        <end position="828"/>
    </location>
</feature>
<proteinExistence type="inferred from homology"/>
<protein>
    <submittedName>
        <fullName evidence="10">EXS-domain-containing protein</fullName>
    </submittedName>
</protein>
<feature type="domain" description="SPX" evidence="9">
    <location>
        <begin position="1"/>
        <end position="366"/>
    </location>
</feature>
<feature type="transmembrane region" description="Helical" evidence="7">
    <location>
        <begin position="740"/>
        <end position="759"/>
    </location>
</feature>
<dbReference type="RefSeq" id="XP_040625944.1">
    <property type="nucleotide sequence ID" value="XM_040776602.1"/>
</dbReference>
<dbReference type="GO" id="GO:0005794">
    <property type="term" value="C:Golgi apparatus"/>
    <property type="evidence" value="ECO:0007669"/>
    <property type="project" value="TreeGrafter"/>
</dbReference>
<feature type="transmembrane region" description="Helical" evidence="7">
    <location>
        <begin position="424"/>
        <end position="440"/>
    </location>
</feature>
<evidence type="ECO:0000256" key="7">
    <source>
        <dbReference type="SAM" id="Phobius"/>
    </source>
</evidence>
<dbReference type="GO" id="GO:0005886">
    <property type="term" value="C:plasma membrane"/>
    <property type="evidence" value="ECO:0007669"/>
    <property type="project" value="TreeGrafter"/>
</dbReference>
<sequence>MSPASTASRGSPVLANKALPSESASPSSIPGPRHASSGTEGTLRDIGEFGGAHPRDHWPGLSVDKVGARKGTSHCLWNENEESGGEVGRFRIGVGEVWEGDTTDESTDRDKDKGTERARGKGVTVGTLPGTPRAGLGTRTGSERNGPLIGGGLLPSNKSGRSIFRPSGGSSIRKGKAGKNGKIPLQPRTLSDLLTQLTPSERSFFTKLDAELDKVESFYEARAKEARDKAAVLLNQVDELKEHREAYYTAYPRTTDRWPNILTTTLSRHVLSPPSNLPHLGIRRFFHPDGDQLSVDVDTREEREGEELDPHGYLPAKKKIKIALQEYYRGLELLENYRILNLTGFRKALKKFEKTTGILFAQELYMSERVDPLPLCRAEPLHTLRVQMEIVYADRFAKGDRKRARDRLRQEVIPKTHHFSTFRAGVYVGLAIPAIVLGIVRSFDPYVRNAVPEWASLLNIYGVLFILPIFTFLIGLNMCAWTRARINWVFIFDLDVRSVLDYREFFELPAFLFMTLSYCCFFSFYLVDNPRVDPHTWPLAWVVLSILVLINPLPIWRRRSRYWFLYMIARLLVSGTTRVEFADFWLGDQLCTLAYTLGNLYVFGCAYNNNWNSVSALCGTANTWIAAFLSALPYGLRFSQCVRRWADSGLKIHLVNAGKYLSMIVVYIVYYHWRHLGQFVLRPSTPYLTSLQGSGRDTSFVVYVLFATLGSIYTCAWDLLMDWSFMRPKAPWPFLRDDLIYGKEAVPLYYFAIVSNIILRLDWVFYIPTGGLSLTVRAWLFACLEALRRFQWNFYRVENEHIGNADRYRVTKEIPLPYSVRPGDDADDADDSDDERPSSIRTVLGGRGGRSPREDMARSSSYRGRNGLEEGIRERAEANRVVEQEL</sequence>
<keyword evidence="5 7" id="KW-0472">Membrane</keyword>
<dbReference type="HOGENOM" id="CLU_006116_0_1_1"/>
<dbReference type="PANTHER" id="PTHR10783:SF103">
    <property type="entry name" value="SOLUTE CARRIER FAMILY 53 MEMBER 1"/>
    <property type="match status" value="1"/>
</dbReference>
<feature type="transmembrane region" description="Helical" evidence="7">
    <location>
        <begin position="657"/>
        <end position="673"/>
    </location>
</feature>
<dbReference type="OMA" id="IGVMFAH"/>
<feature type="transmembrane region" description="Helical" evidence="7">
    <location>
        <begin position="563"/>
        <end position="581"/>
    </location>
</feature>
<feature type="compositionally biased region" description="Acidic residues" evidence="6">
    <location>
        <begin position="825"/>
        <end position="834"/>
    </location>
</feature>
<evidence type="ECO:0000313" key="11">
    <source>
        <dbReference type="Proteomes" id="UP000030653"/>
    </source>
</evidence>
<dbReference type="GeneID" id="63691664"/>
<evidence type="ECO:0000256" key="3">
    <source>
        <dbReference type="ARBA" id="ARBA00022692"/>
    </source>
</evidence>
<dbReference type="PROSITE" id="PS51382">
    <property type="entry name" value="SPX"/>
    <property type="match status" value="1"/>
</dbReference>
<dbReference type="Proteomes" id="UP000030653">
    <property type="component" value="Unassembled WGS sequence"/>
</dbReference>
<keyword evidence="3 7" id="KW-0812">Transmembrane</keyword>
<dbReference type="GO" id="GO:0000822">
    <property type="term" value="F:inositol hexakisphosphate binding"/>
    <property type="evidence" value="ECO:0007669"/>
    <property type="project" value="TreeGrafter"/>
</dbReference>
<keyword evidence="11" id="KW-1185">Reference proteome</keyword>
<evidence type="ECO:0000256" key="4">
    <source>
        <dbReference type="ARBA" id="ARBA00022989"/>
    </source>
</evidence>
<dbReference type="EMBL" id="JH795871">
    <property type="protein sequence ID" value="EJT99046.1"/>
    <property type="molecule type" value="Genomic_DNA"/>
</dbReference>
<accession>M5FZQ6</accession>
<evidence type="ECO:0000256" key="2">
    <source>
        <dbReference type="ARBA" id="ARBA00009665"/>
    </source>
</evidence>
<dbReference type="Pfam" id="PF03105">
    <property type="entry name" value="SPX"/>
    <property type="match status" value="1"/>
</dbReference>
<feature type="transmembrane region" description="Helical" evidence="7">
    <location>
        <begin position="539"/>
        <end position="556"/>
    </location>
</feature>
<dbReference type="PROSITE" id="PS51380">
    <property type="entry name" value="EXS"/>
    <property type="match status" value="1"/>
</dbReference>
<keyword evidence="4 7" id="KW-1133">Transmembrane helix</keyword>
<dbReference type="STRING" id="1858805.M5FZQ6"/>
<comment type="similarity">
    <text evidence="2">Belongs to the SYG1 (TC 2.A.94) family.</text>
</comment>
<feature type="region of interest" description="Disordered" evidence="6">
    <location>
        <begin position="98"/>
        <end position="184"/>
    </location>
</feature>
<feature type="transmembrane region" description="Helical" evidence="7">
    <location>
        <begin position="460"/>
        <end position="484"/>
    </location>
</feature>